<keyword evidence="4" id="KW-1185">Reference proteome</keyword>
<dbReference type="Pfam" id="PF01593">
    <property type="entry name" value="Amino_oxidase"/>
    <property type="match status" value="1"/>
</dbReference>
<evidence type="ECO:0000256" key="1">
    <source>
        <dbReference type="SAM" id="MobiDB-lite"/>
    </source>
</evidence>
<dbReference type="SUPFAM" id="SSF51905">
    <property type="entry name" value="FAD/NAD(P)-binding domain"/>
    <property type="match status" value="1"/>
</dbReference>
<evidence type="ECO:0000259" key="2">
    <source>
        <dbReference type="Pfam" id="PF01593"/>
    </source>
</evidence>
<organism evidence="3 4">
    <name type="scientific">Streptomyces synnematoformans</name>
    <dbReference type="NCBI Taxonomy" id="415721"/>
    <lineage>
        <taxon>Bacteria</taxon>
        <taxon>Bacillati</taxon>
        <taxon>Actinomycetota</taxon>
        <taxon>Actinomycetes</taxon>
        <taxon>Kitasatosporales</taxon>
        <taxon>Streptomycetaceae</taxon>
        <taxon>Streptomyces</taxon>
    </lineage>
</organism>
<feature type="compositionally biased region" description="Gly residues" evidence="1">
    <location>
        <begin position="260"/>
        <end position="269"/>
    </location>
</feature>
<gene>
    <name evidence="3" type="ORF">GCM10009802_50310</name>
</gene>
<evidence type="ECO:0000313" key="4">
    <source>
        <dbReference type="Proteomes" id="UP001500443"/>
    </source>
</evidence>
<comment type="caution">
    <text evidence="3">The sequence shown here is derived from an EMBL/GenBank/DDBJ whole genome shotgun (WGS) entry which is preliminary data.</text>
</comment>
<protein>
    <recommendedName>
        <fullName evidence="2">Amine oxidase domain-containing protein</fullName>
    </recommendedName>
</protein>
<proteinExistence type="predicted"/>
<dbReference type="Proteomes" id="UP001500443">
    <property type="component" value="Unassembled WGS sequence"/>
</dbReference>
<accession>A0ABP5L3W9</accession>
<evidence type="ECO:0000313" key="3">
    <source>
        <dbReference type="EMBL" id="GAA2140200.1"/>
    </source>
</evidence>
<name>A0ABP5L3W9_9ACTN</name>
<dbReference type="EMBL" id="BAAAPF010000217">
    <property type="protein sequence ID" value="GAA2140200.1"/>
    <property type="molecule type" value="Genomic_DNA"/>
</dbReference>
<dbReference type="InterPro" id="IPR002937">
    <property type="entry name" value="Amino_oxidase"/>
</dbReference>
<dbReference type="InterPro" id="IPR036188">
    <property type="entry name" value="FAD/NAD-bd_sf"/>
</dbReference>
<sequence length="291" mass="29379">MTVLEADEQVGGRMATDHVDGFRLDRSLQLLNTSYPELRRIPGLAGLPLCPLGGDVVVCAGGRRQRIGGSRGTGGAFTTASAFASAARAPRGGFIDQAWLSAALARLAAVPTARLLARPERRAADALAVRGLPPRIAAGSLRPLLVALLNDPALTTSSRSADLALRSFARGRLCLPAGGAATVPRRLAAGLPHGTVRTGVRAVSVSTTAVRTEGHGVLRCRSVLVATGARAAAGLLPGLRLPGFHPVTVLHHSAPAESLPGGGGGGAARGGAEAPGAAGAPEQAKSEAKRS</sequence>
<feature type="region of interest" description="Disordered" evidence="1">
    <location>
        <begin position="255"/>
        <end position="291"/>
    </location>
</feature>
<dbReference type="Gene3D" id="3.50.50.60">
    <property type="entry name" value="FAD/NAD(P)-binding domain"/>
    <property type="match status" value="1"/>
</dbReference>
<feature type="compositionally biased region" description="Low complexity" evidence="1">
    <location>
        <begin position="270"/>
        <end position="283"/>
    </location>
</feature>
<dbReference type="PANTHER" id="PTHR42841">
    <property type="entry name" value="AMINE OXIDASE"/>
    <property type="match status" value="1"/>
</dbReference>
<reference evidence="4" key="1">
    <citation type="journal article" date="2019" name="Int. J. Syst. Evol. Microbiol.">
        <title>The Global Catalogue of Microorganisms (GCM) 10K type strain sequencing project: providing services to taxonomists for standard genome sequencing and annotation.</title>
        <authorList>
            <consortium name="The Broad Institute Genomics Platform"/>
            <consortium name="The Broad Institute Genome Sequencing Center for Infectious Disease"/>
            <person name="Wu L."/>
            <person name="Ma J."/>
        </authorList>
    </citation>
    <scope>NUCLEOTIDE SEQUENCE [LARGE SCALE GENOMIC DNA]</scope>
    <source>
        <strain evidence="4">JCM 15481</strain>
    </source>
</reference>
<feature type="domain" description="Amine oxidase" evidence="2">
    <location>
        <begin position="2"/>
        <end position="253"/>
    </location>
</feature>